<evidence type="ECO:0000256" key="1">
    <source>
        <dbReference type="SAM" id="MobiDB-lite"/>
    </source>
</evidence>
<evidence type="ECO:0000313" key="3">
    <source>
        <dbReference type="Proteomes" id="UP000680670"/>
    </source>
</evidence>
<dbReference type="InterPro" id="IPR025435">
    <property type="entry name" value="YfhD-like"/>
</dbReference>
<dbReference type="Pfam" id="PF14151">
    <property type="entry name" value="YfhD"/>
    <property type="match status" value="1"/>
</dbReference>
<organism evidence="2 3">
    <name type="scientific">Siminovitchia terrae</name>
    <name type="common">Bacillus terrae</name>
    <dbReference type="NCBI Taxonomy" id="1914933"/>
    <lineage>
        <taxon>Bacteria</taxon>
        <taxon>Bacillati</taxon>
        <taxon>Bacillota</taxon>
        <taxon>Bacilli</taxon>
        <taxon>Bacillales</taxon>
        <taxon>Bacillaceae</taxon>
        <taxon>Siminovitchia</taxon>
    </lineage>
</organism>
<name>A0ABQ4L5V8_SIMTE</name>
<reference evidence="2 3" key="1">
    <citation type="submission" date="2021-03" db="EMBL/GenBank/DDBJ databases">
        <title>Antimicrobial resistance genes in bacteria isolated from Japanese honey, and their potential for conferring macrolide and lincosamide resistance in the American foulbrood pathogen Paenibacillus larvae.</title>
        <authorList>
            <person name="Okamoto M."/>
            <person name="Kumagai M."/>
            <person name="Kanamori H."/>
            <person name="Takamatsu D."/>
        </authorList>
    </citation>
    <scope>NUCLEOTIDE SEQUENCE [LARGE SCALE GENOMIC DNA]</scope>
    <source>
        <strain evidence="2 3">J6TS1</strain>
    </source>
</reference>
<gene>
    <name evidence="2" type="ORF">J6TS1_51640</name>
</gene>
<protein>
    <recommendedName>
        <fullName evidence="4">YfhD family protein</fullName>
    </recommendedName>
</protein>
<feature type="region of interest" description="Disordered" evidence="1">
    <location>
        <begin position="1"/>
        <end position="31"/>
    </location>
</feature>
<keyword evidence="3" id="KW-1185">Reference proteome</keyword>
<dbReference type="Proteomes" id="UP000680670">
    <property type="component" value="Unassembled WGS sequence"/>
</dbReference>
<proteinExistence type="predicted"/>
<accession>A0ABQ4L5V8</accession>
<evidence type="ECO:0000313" key="2">
    <source>
        <dbReference type="EMBL" id="GIN99294.1"/>
    </source>
</evidence>
<sequence>MGRSQNQKTRDKNKQKLPQVPKQLKSDGRDIEFSRELADQEDLKALARSEAADKRAKRVCQIKCVSTLYSMYFKTLSFSSS</sequence>
<evidence type="ECO:0008006" key="4">
    <source>
        <dbReference type="Google" id="ProtNLM"/>
    </source>
</evidence>
<dbReference type="EMBL" id="BORJ01000024">
    <property type="protein sequence ID" value="GIN99294.1"/>
    <property type="molecule type" value="Genomic_DNA"/>
</dbReference>
<comment type="caution">
    <text evidence="2">The sequence shown here is derived from an EMBL/GenBank/DDBJ whole genome shotgun (WGS) entry which is preliminary data.</text>
</comment>